<name>G9QHK3_9BACI</name>
<feature type="transmembrane region" description="Helical" evidence="6">
    <location>
        <begin position="59"/>
        <end position="77"/>
    </location>
</feature>
<keyword evidence="8" id="KW-1185">Reference proteome</keyword>
<sequence>MKWIQIIIQIFILYGFSFIGEMIHRALHLLIPGNVLGLLLLLLCLSLKLFKLDWIEQGAGFLIAFLPLLFVPSMVGIMNYPTLLSKQGILLFIIIVISTVITAIVAGHASQLLEKGKRKRKDEQQA</sequence>
<dbReference type="Proteomes" id="UP000011747">
    <property type="component" value="Unassembled WGS sequence"/>
</dbReference>
<dbReference type="NCBIfam" id="NF002460">
    <property type="entry name" value="PRK01658.1"/>
    <property type="match status" value="1"/>
</dbReference>
<dbReference type="EMBL" id="ACWF01000016">
    <property type="protein sequence ID" value="EHL79381.1"/>
    <property type="molecule type" value="Genomic_DNA"/>
</dbReference>
<dbReference type="PANTHER" id="PTHR33931:SF6">
    <property type="entry name" value="INTEGRAL MEMBRANE PROTEIN YXZK-RELATED"/>
    <property type="match status" value="1"/>
</dbReference>
<feature type="transmembrane region" description="Helical" evidence="6">
    <location>
        <begin position="7"/>
        <end position="23"/>
    </location>
</feature>
<organism evidence="7 8">
    <name type="scientific">Bacillus smithii 7_3_47FAA</name>
    <dbReference type="NCBI Taxonomy" id="665952"/>
    <lineage>
        <taxon>Bacteria</taxon>
        <taxon>Bacillati</taxon>
        <taxon>Bacillota</taxon>
        <taxon>Bacilli</taxon>
        <taxon>Bacillales</taxon>
        <taxon>Bacillaceae</taxon>
        <taxon>Bacillus</taxon>
    </lineage>
</organism>
<evidence type="ECO:0000256" key="1">
    <source>
        <dbReference type="ARBA" id="ARBA00004651"/>
    </source>
</evidence>
<dbReference type="PANTHER" id="PTHR33931">
    <property type="entry name" value="HOLIN-LIKE PROTEIN CIDA-RELATED"/>
    <property type="match status" value="1"/>
</dbReference>
<dbReference type="AlphaFoldDB" id="G9QHK3"/>
<keyword evidence="5 6" id="KW-0472">Membrane</keyword>
<feature type="transmembrane region" description="Helical" evidence="6">
    <location>
        <begin position="29"/>
        <end position="47"/>
    </location>
</feature>
<accession>G9QHK3</accession>
<comment type="caution">
    <text evidence="7">The sequence shown here is derived from an EMBL/GenBank/DDBJ whole genome shotgun (WGS) entry which is preliminary data.</text>
</comment>
<keyword evidence="4 6" id="KW-1133">Transmembrane helix</keyword>
<evidence type="ECO:0000256" key="6">
    <source>
        <dbReference type="SAM" id="Phobius"/>
    </source>
</evidence>
<reference evidence="7 8" key="1">
    <citation type="submission" date="2011-09" db="EMBL/GenBank/DDBJ databases">
        <title>The Genome Sequence of Bacillus smithii 7_3_47FAA.</title>
        <authorList>
            <consortium name="The Broad Institute Genome Sequencing Platform"/>
            <person name="Earl A."/>
            <person name="Ward D."/>
            <person name="Feldgarden M."/>
            <person name="Gevers D."/>
            <person name="Daigneault M."/>
            <person name="Strauss J."/>
            <person name="Allen-Vercoe E."/>
            <person name="Young S.K."/>
            <person name="Zeng Q."/>
            <person name="Gargeya S."/>
            <person name="Fitzgerald M."/>
            <person name="Haas B."/>
            <person name="Abouelleil A."/>
            <person name="Alvarado L."/>
            <person name="Arachchi H.M."/>
            <person name="Berlin A."/>
            <person name="Brown A."/>
            <person name="Chapman S.B."/>
            <person name="Chen Z."/>
            <person name="Dunbar C."/>
            <person name="Freedman E."/>
            <person name="Gearin G."/>
            <person name="Goldberg J."/>
            <person name="Griggs A."/>
            <person name="Gujja S."/>
            <person name="Heiman D."/>
            <person name="Howarth C."/>
            <person name="Larson L."/>
            <person name="Lui A."/>
            <person name="MacDonald P.J.P."/>
            <person name="Montmayeur A."/>
            <person name="Murphy C."/>
            <person name="Neiman D."/>
            <person name="Pearson M."/>
            <person name="Priest M."/>
            <person name="Roberts A."/>
            <person name="Saif S."/>
            <person name="Shea T."/>
            <person name="Shenoy N."/>
            <person name="Sisk P."/>
            <person name="Stolte C."/>
            <person name="Sykes S."/>
            <person name="Wortman J."/>
            <person name="Nusbaum C."/>
            <person name="Birren B."/>
        </authorList>
    </citation>
    <scope>NUCLEOTIDE SEQUENCE [LARGE SCALE GENOMIC DNA]</scope>
    <source>
        <strain evidence="7 8">7_3_47FAA</strain>
    </source>
</reference>
<dbReference type="InterPro" id="IPR005538">
    <property type="entry name" value="LrgA/CidA"/>
</dbReference>
<proteinExistence type="predicted"/>
<evidence type="ECO:0000256" key="3">
    <source>
        <dbReference type="ARBA" id="ARBA00022692"/>
    </source>
</evidence>
<evidence type="ECO:0008006" key="9">
    <source>
        <dbReference type="Google" id="ProtNLM"/>
    </source>
</evidence>
<dbReference type="Pfam" id="PF03788">
    <property type="entry name" value="LrgA"/>
    <property type="match status" value="1"/>
</dbReference>
<evidence type="ECO:0000256" key="4">
    <source>
        <dbReference type="ARBA" id="ARBA00022989"/>
    </source>
</evidence>
<evidence type="ECO:0000313" key="8">
    <source>
        <dbReference type="Proteomes" id="UP000011747"/>
    </source>
</evidence>
<comment type="subcellular location">
    <subcellularLocation>
        <location evidence="1">Cell membrane</location>
        <topology evidence="1">Multi-pass membrane protein</topology>
    </subcellularLocation>
</comment>
<evidence type="ECO:0000256" key="2">
    <source>
        <dbReference type="ARBA" id="ARBA00022475"/>
    </source>
</evidence>
<dbReference type="GO" id="GO:0005886">
    <property type="term" value="C:plasma membrane"/>
    <property type="evidence" value="ECO:0007669"/>
    <property type="project" value="UniProtKB-SubCell"/>
</dbReference>
<dbReference type="HOGENOM" id="CLU_113736_3_2_9"/>
<keyword evidence="3 6" id="KW-0812">Transmembrane</keyword>
<evidence type="ECO:0000256" key="5">
    <source>
        <dbReference type="ARBA" id="ARBA00023136"/>
    </source>
</evidence>
<evidence type="ECO:0000313" key="7">
    <source>
        <dbReference type="EMBL" id="EHL79381.1"/>
    </source>
</evidence>
<dbReference type="RefSeq" id="WP_003352678.1">
    <property type="nucleotide sequence ID" value="NZ_JH414740.1"/>
</dbReference>
<protein>
    <recommendedName>
        <fullName evidence="9">Holin-like protein</fullName>
    </recommendedName>
</protein>
<gene>
    <name evidence="7" type="ORF">HMPREF1015_01262</name>
</gene>
<keyword evidence="2" id="KW-1003">Cell membrane</keyword>
<feature type="transmembrane region" description="Helical" evidence="6">
    <location>
        <begin position="89"/>
        <end position="113"/>
    </location>
</feature>
<dbReference type="PATRIC" id="fig|665952.3.peg.408"/>